<dbReference type="Gene3D" id="1.20.1280.50">
    <property type="match status" value="1"/>
</dbReference>
<dbReference type="NCBIfam" id="TIGR01640">
    <property type="entry name" value="F_box_assoc_1"/>
    <property type="match status" value="1"/>
</dbReference>
<organism evidence="2 3">
    <name type="scientific">Hibiscus trionum</name>
    <name type="common">Flower of an hour</name>
    <dbReference type="NCBI Taxonomy" id="183268"/>
    <lineage>
        <taxon>Eukaryota</taxon>
        <taxon>Viridiplantae</taxon>
        <taxon>Streptophyta</taxon>
        <taxon>Embryophyta</taxon>
        <taxon>Tracheophyta</taxon>
        <taxon>Spermatophyta</taxon>
        <taxon>Magnoliopsida</taxon>
        <taxon>eudicotyledons</taxon>
        <taxon>Gunneridae</taxon>
        <taxon>Pentapetalae</taxon>
        <taxon>rosids</taxon>
        <taxon>malvids</taxon>
        <taxon>Malvales</taxon>
        <taxon>Malvaceae</taxon>
        <taxon>Malvoideae</taxon>
        <taxon>Hibiscus</taxon>
    </lineage>
</organism>
<evidence type="ECO:0000313" key="2">
    <source>
        <dbReference type="EMBL" id="GMI79470.1"/>
    </source>
</evidence>
<dbReference type="SMART" id="SM00256">
    <property type="entry name" value="FBOX"/>
    <property type="match status" value="1"/>
</dbReference>
<sequence length="442" mass="50000">MSDYMPVEVVIGILKRLPVKSLLKFRSVSKTWRSLICDPFFVSAHVQASLSRPPDNTPFLLLGCKKEGRERLSLQLHYDNDGLDKFKQLPFPPFGHVDESSVVGSCNGLICIQLSYRGYDLKFVLWNPSIQDYICLPQVSICEVECYNVGFGFDSRTNDYKLLIVEIDSDENWVQPYLFSYNEYRWKRVTAIPPNYAFGCELYSSLPFVSGAIHWLGFQERNIDEFYNVILGFDLSAEAFVVINLPESLTGLIPVDLSIMKYGVSSIALSIDPRQGELHELWVMKKYGVVETWTKVLVLHRVPRFEWFPRVMGFRKNGEVLLLLHKVKMATIDLNSQQPGTPLYLNCEEIELHGVEVGDLLPVHSYVESLLLLDQTVEVPSESAVHHSMDSSDLEELSGGESFVESLLLLDEAVNVLSKNDVNHPIILHDSDESSGGESDVA</sequence>
<dbReference type="InterPro" id="IPR006527">
    <property type="entry name" value="F-box-assoc_dom_typ1"/>
</dbReference>
<feature type="domain" description="F-box" evidence="1">
    <location>
        <begin position="1"/>
        <end position="44"/>
    </location>
</feature>
<gene>
    <name evidence="2" type="ORF">HRI_001616300</name>
</gene>
<dbReference type="PANTHER" id="PTHR31672:SF13">
    <property type="entry name" value="F-BOX PROTEIN CPR30-LIKE"/>
    <property type="match status" value="1"/>
</dbReference>
<dbReference type="SUPFAM" id="SSF81383">
    <property type="entry name" value="F-box domain"/>
    <property type="match status" value="1"/>
</dbReference>
<dbReference type="InterPro" id="IPR017451">
    <property type="entry name" value="F-box-assoc_interact_dom"/>
</dbReference>
<dbReference type="PROSITE" id="PS50181">
    <property type="entry name" value="FBOX"/>
    <property type="match status" value="1"/>
</dbReference>
<dbReference type="Pfam" id="PF00646">
    <property type="entry name" value="F-box"/>
    <property type="match status" value="1"/>
</dbReference>
<reference evidence="2" key="1">
    <citation type="submission" date="2023-05" db="EMBL/GenBank/DDBJ databases">
        <title>Genome and transcriptome analyses reveal genes involved in the formation of fine ridges on petal epidermal cells in Hibiscus trionum.</title>
        <authorList>
            <person name="Koshimizu S."/>
            <person name="Masuda S."/>
            <person name="Ishii T."/>
            <person name="Shirasu K."/>
            <person name="Hoshino A."/>
            <person name="Arita M."/>
        </authorList>
    </citation>
    <scope>NUCLEOTIDE SEQUENCE</scope>
    <source>
        <strain evidence="2">Hamamatsu line</strain>
    </source>
</reference>
<evidence type="ECO:0000259" key="1">
    <source>
        <dbReference type="PROSITE" id="PS50181"/>
    </source>
</evidence>
<dbReference type="Proteomes" id="UP001165190">
    <property type="component" value="Unassembled WGS sequence"/>
</dbReference>
<protein>
    <recommendedName>
        <fullName evidence="1">F-box domain-containing protein</fullName>
    </recommendedName>
</protein>
<dbReference type="CDD" id="cd22157">
    <property type="entry name" value="F-box_AtFBW1-like"/>
    <property type="match status" value="1"/>
</dbReference>
<evidence type="ECO:0000313" key="3">
    <source>
        <dbReference type="Proteomes" id="UP001165190"/>
    </source>
</evidence>
<dbReference type="InterPro" id="IPR050796">
    <property type="entry name" value="SCF_F-box_component"/>
</dbReference>
<dbReference type="Pfam" id="PF07734">
    <property type="entry name" value="FBA_1"/>
    <property type="match status" value="1"/>
</dbReference>
<dbReference type="EMBL" id="BSYR01000016">
    <property type="protein sequence ID" value="GMI79470.1"/>
    <property type="molecule type" value="Genomic_DNA"/>
</dbReference>
<dbReference type="AlphaFoldDB" id="A0A9W7HKJ0"/>
<accession>A0A9W7HKJ0</accession>
<dbReference type="InterPro" id="IPR001810">
    <property type="entry name" value="F-box_dom"/>
</dbReference>
<name>A0A9W7HKJ0_HIBTR</name>
<proteinExistence type="predicted"/>
<dbReference type="InterPro" id="IPR036047">
    <property type="entry name" value="F-box-like_dom_sf"/>
</dbReference>
<keyword evidence="3" id="KW-1185">Reference proteome</keyword>
<comment type="caution">
    <text evidence="2">The sequence shown here is derived from an EMBL/GenBank/DDBJ whole genome shotgun (WGS) entry which is preliminary data.</text>
</comment>
<dbReference type="OrthoDB" id="5314306at2759"/>
<dbReference type="PANTHER" id="PTHR31672">
    <property type="entry name" value="BNACNNG10540D PROTEIN"/>
    <property type="match status" value="1"/>
</dbReference>